<dbReference type="Proteomes" id="UP000595272">
    <property type="component" value="Segment"/>
</dbReference>
<keyword evidence="2" id="KW-1185">Reference proteome</keyword>
<protein>
    <submittedName>
        <fullName evidence="1">Uncharacterized protein</fullName>
    </submittedName>
</protein>
<proteinExistence type="predicted"/>
<evidence type="ECO:0000313" key="2">
    <source>
        <dbReference type="Proteomes" id="UP000595272"/>
    </source>
</evidence>
<name>A0A7U3WJV2_9CAUD</name>
<organism evidence="1 2">
    <name type="scientific">Stenotrophomonas phage Salva</name>
    <dbReference type="NCBI Taxonomy" id="2801524"/>
    <lineage>
        <taxon>Viruses</taxon>
        <taxon>Duplodnaviria</taxon>
        <taxon>Heunggongvirae</taxon>
        <taxon>Uroviricota</taxon>
        <taxon>Caudoviricetes</taxon>
        <taxon>Beaumontvirinae</taxon>
        <taxon>Salvavirus</taxon>
        <taxon>Salvavirus salva</taxon>
    </lineage>
</organism>
<dbReference type="EMBL" id="MW393850">
    <property type="protein sequence ID" value="QQM18185.1"/>
    <property type="molecule type" value="Genomic_DNA"/>
</dbReference>
<gene>
    <name evidence="1" type="ORF">CPT_Salva_021</name>
</gene>
<evidence type="ECO:0000313" key="1">
    <source>
        <dbReference type="EMBL" id="QQM18185.1"/>
    </source>
</evidence>
<sequence length="94" mass="10631">MSRTVRPALVPTAQKFTLDGKDYTIGSILTEAKSRGVNIHHATIYARLRQGMTTMDDVLNPPLLVRQRASKQARDREKAEMAAFLATIPKKRYF</sequence>
<reference evidence="1 2" key="1">
    <citation type="submission" date="2020-12" db="EMBL/GenBank/DDBJ databases">
        <title>Complete genome sequence of Stenotrophomonas maltophilia phage Salva.</title>
        <authorList>
            <person name="Jefferson B."/>
            <person name="Yao G."/>
            <person name="Clark J."/>
            <person name="Le T."/>
            <person name="Young R."/>
            <person name="Gonzalez C."/>
            <person name="Liu M."/>
        </authorList>
    </citation>
    <scope>NUCLEOTIDE SEQUENCE [LARGE SCALE GENOMIC DNA]</scope>
</reference>
<accession>A0A7U3WJV2</accession>